<keyword evidence="3" id="KW-0732">Signal</keyword>
<dbReference type="Pfam" id="PF19127">
    <property type="entry name" value="Choline_bind_3"/>
    <property type="match status" value="1"/>
</dbReference>
<dbReference type="InterPro" id="IPR007110">
    <property type="entry name" value="Ig-like_dom"/>
</dbReference>
<dbReference type="InterPro" id="IPR036179">
    <property type="entry name" value="Ig-like_dom_sf"/>
</dbReference>
<feature type="signal peptide" evidence="3">
    <location>
        <begin position="1"/>
        <end position="19"/>
    </location>
</feature>
<evidence type="ECO:0000256" key="3">
    <source>
        <dbReference type="SAM" id="SignalP"/>
    </source>
</evidence>
<dbReference type="SUPFAM" id="SSF48726">
    <property type="entry name" value="Immunoglobulin"/>
    <property type="match status" value="1"/>
</dbReference>
<name>A0A174HLQ5_9FIRM</name>
<dbReference type="AlphaFoldDB" id="A0A174HLQ5"/>
<dbReference type="Gene3D" id="2.10.270.10">
    <property type="entry name" value="Cholin Binding"/>
    <property type="match status" value="1"/>
</dbReference>
<feature type="repeat" description="Cell wall-binding" evidence="2">
    <location>
        <begin position="182"/>
        <end position="201"/>
    </location>
</feature>
<gene>
    <name evidence="5" type="primary">lytA</name>
    <name evidence="5" type="ORF">ERS852406_02745</name>
</gene>
<keyword evidence="5" id="KW-0378">Hydrolase</keyword>
<dbReference type="PROSITE" id="PS51170">
    <property type="entry name" value="CW"/>
    <property type="match status" value="1"/>
</dbReference>
<dbReference type="SUPFAM" id="SSF69360">
    <property type="entry name" value="Cell wall binding repeat"/>
    <property type="match status" value="1"/>
</dbReference>
<evidence type="ECO:0000256" key="2">
    <source>
        <dbReference type="PROSITE-ProRule" id="PRU00591"/>
    </source>
</evidence>
<dbReference type="GO" id="GO:0008745">
    <property type="term" value="F:N-acetylmuramoyl-L-alanine amidase activity"/>
    <property type="evidence" value="ECO:0007669"/>
    <property type="project" value="UniProtKB-EC"/>
</dbReference>
<evidence type="ECO:0000313" key="5">
    <source>
        <dbReference type="EMBL" id="CUO75151.1"/>
    </source>
</evidence>
<dbReference type="InterPro" id="IPR018337">
    <property type="entry name" value="Cell_wall/Cho-bd_repeat"/>
</dbReference>
<feature type="chain" id="PRO_5039639963" evidence="3">
    <location>
        <begin position="20"/>
        <end position="261"/>
    </location>
</feature>
<evidence type="ECO:0000256" key="1">
    <source>
        <dbReference type="ARBA" id="ARBA00022737"/>
    </source>
</evidence>
<evidence type="ECO:0000259" key="4">
    <source>
        <dbReference type="PROSITE" id="PS50835"/>
    </source>
</evidence>
<dbReference type="Gene3D" id="2.60.40.2700">
    <property type="match status" value="1"/>
</dbReference>
<protein>
    <submittedName>
        <fullName evidence="5">Autolysin</fullName>
        <ecNumber evidence="5">3.5.1.28</ecNumber>
    </submittedName>
</protein>
<dbReference type="PROSITE" id="PS50835">
    <property type="entry name" value="IG_LIKE"/>
    <property type="match status" value="1"/>
</dbReference>
<sequence>MKNRRIIFLAACMCSVVFLSGCSTDSLMDKMMGTETTVSSSASVDISKEDSDAVHVDANLEKPIFSVNPVESLQIPVGNTSGKLTCEAGITGEGTVTYQWYKNNVNSNGGGTPIEGATEVTYQVDTSAEGKDYYYVVATNTVGNTVSMATSTVTEVTVIPAGKWVQNENGWQYQNNDGSYATNTWQNIDGYWYVFDENSYMVTGWYWSGEEWYYLADNGQMQTGWFTQDGEEYYLDPDTGVMARNTTIDGHEMNSSGVKVS</sequence>
<dbReference type="EMBL" id="CYYV01000014">
    <property type="protein sequence ID" value="CUO75151.1"/>
    <property type="molecule type" value="Genomic_DNA"/>
</dbReference>
<dbReference type="PROSITE" id="PS51257">
    <property type="entry name" value="PROKAR_LIPOPROTEIN"/>
    <property type="match status" value="1"/>
</dbReference>
<dbReference type="RefSeq" id="WP_022462730.1">
    <property type="nucleotide sequence ID" value="NZ_CYYV01000014.1"/>
</dbReference>
<feature type="domain" description="Ig-like" evidence="4">
    <location>
        <begin position="63"/>
        <end position="154"/>
    </location>
</feature>
<organism evidence="5 6">
    <name type="scientific">Fusicatenibacter saccharivorans</name>
    <dbReference type="NCBI Taxonomy" id="1150298"/>
    <lineage>
        <taxon>Bacteria</taxon>
        <taxon>Bacillati</taxon>
        <taxon>Bacillota</taxon>
        <taxon>Clostridia</taxon>
        <taxon>Lachnospirales</taxon>
        <taxon>Lachnospiraceae</taxon>
        <taxon>Fusicatenibacter</taxon>
    </lineage>
</organism>
<evidence type="ECO:0000313" key="6">
    <source>
        <dbReference type="Proteomes" id="UP000095706"/>
    </source>
</evidence>
<dbReference type="EC" id="3.5.1.28" evidence="5"/>
<reference evidence="5 6" key="1">
    <citation type="submission" date="2015-09" db="EMBL/GenBank/DDBJ databases">
        <authorList>
            <consortium name="Pathogen Informatics"/>
        </authorList>
    </citation>
    <scope>NUCLEOTIDE SEQUENCE [LARGE SCALE GENOMIC DNA]</scope>
    <source>
        <strain evidence="5 6">2789STDY5608849</strain>
    </source>
</reference>
<keyword evidence="1" id="KW-0677">Repeat</keyword>
<proteinExistence type="predicted"/>
<accession>A0A174HLQ5</accession>
<dbReference type="Proteomes" id="UP000095706">
    <property type="component" value="Unassembled WGS sequence"/>
</dbReference>